<sequence length="616" mass="69579">MPIRFSANQVLKRNLNPKNSPKTHPLCVVQRLIDLASQGKFKLNLKQAVESIDFISRKGIRLDSQTVAFLLQRCAESRSLTEGKWVHLYLGSGRKRPTALLSNHLIHMYSCCGDYKSARKVFDKMYIRNLYSWNNMLSGYAKPGLLEPAERLFDQMPEKDVVSWNTMVISFAKNGFHGKALSYFDHLRRSSIEFDHFSFAGVLITCVKLENVGLTQQVHAQILVAGLLSNMVLSSSTVDAYAKCGLIKDAFKLFNGMMEKDVLAWTTMVSGYANSGDLESARELFAQMPEPNPVSWTVLIEAYVRNGQGHEALKLFEEMTLRGFRPDQFVFSSSLCACVSIASLNYGKQIHTRLIQMDFVPNTVVVCSLIDMYSKCGCLDIARRVFYLTRNKKEAVLWNTMISALAQHGIGEEAIDLFLDMLKAGVKPDKTTLVVLLNACSHSGLVDVGIEIFEAMTVDYDIVADQDHYTWLIDLLGRAGRLDEMESQLKKMPCKPNTRIWNSVLGACKVHRNIELGRKAVKHLLELEPQDSAAFVLLANLYASVGTLESLEKVWELMNRRRVKNERAVSWVEIESTVHTFTVSGHSHPLENEIFLVFQQLSGQIEDELFGRWQTP</sequence>
<evidence type="ECO:0000313" key="3">
    <source>
        <dbReference type="EMBL" id="KAI3919819.1"/>
    </source>
</evidence>
<name>A0AAD4SRJ4_9MAGN</name>
<dbReference type="NCBIfam" id="TIGR00756">
    <property type="entry name" value="PPR"/>
    <property type="match status" value="4"/>
</dbReference>
<dbReference type="PANTHER" id="PTHR47926:SF465">
    <property type="entry name" value="PENTATRICOPEPTIDE REPEAT (PPR-LIKE) SUPERFAMILY PROTEIN"/>
    <property type="match status" value="1"/>
</dbReference>
<keyword evidence="4" id="KW-1185">Reference proteome</keyword>
<keyword evidence="1" id="KW-0677">Repeat</keyword>
<feature type="repeat" description="PPR" evidence="2">
    <location>
        <begin position="292"/>
        <end position="326"/>
    </location>
</feature>
<dbReference type="Pfam" id="PF13041">
    <property type="entry name" value="PPR_2"/>
    <property type="match status" value="2"/>
</dbReference>
<evidence type="ECO:0008006" key="5">
    <source>
        <dbReference type="Google" id="ProtNLM"/>
    </source>
</evidence>
<dbReference type="InterPro" id="IPR011990">
    <property type="entry name" value="TPR-like_helical_dom_sf"/>
</dbReference>
<dbReference type="Pfam" id="PF01535">
    <property type="entry name" value="PPR"/>
    <property type="match status" value="7"/>
</dbReference>
<dbReference type="EMBL" id="JAJJMB010008870">
    <property type="protein sequence ID" value="KAI3919819.1"/>
    <property type="molecule type" value="Genomic_DNA"/>
</dbReference>
<dbReference type="Gene3D" id="1.25.40.10">
    <property type="entry name" value="Tetratricopeptide repeat domain"/>
    <property type="match status" value="4"/>
</dbReference>
<feature type="repeat" description="PPR" evidence="2">
    <location>
        <begin position="394"/>
        <end position="428"/>
    </location>
</feature>
<dbReference type="FunFam" id="1.25.40.10:FF:000442">
    <property type="entry name" value="Pentatricopeptide repeat-containing protein At3g49710"/>
    <property type="match status" value="2"/>
</dbReference>
<dbReference type="InterPro" id="IPR046848">
    <property type="entry name" value="E_motif"/>
</dbReference>
<reference evidence="3" key="1">
    <citation type="submission" date="2022-04" db="EMBL/GenBank/DDBJ databases">
        <title>A functionally conserved STORR gene fusion in Papaver species that diverged 16.8 million years ago.</title>
        <authorList>
            <person name="Catania T."/>
        </authorList>
    </citation>
    <scope>NUCLEOTIDE SEQUENCE</scope>
    <source>
        <strain evidence="3">S-188037</strain>
    </source>
</reference>
<dbReference type="FunFam" id="1.25.40.10:FF:000090">
    <property type="entry name" value="Pentatricopeptide repeat-containing protein, chloroplastic"/>
    <property type="match status" value="1"/>
</dbReference>
<dbReference type="PANTHER" id="PTHR47926">
    <property type="entry name" value="PENTATRICOPEPTIDE REPEAT-CONTAINING PROTEIN"/>
    <property type="match status" value="1"/>
</dbReference>
<dbReference type="AlphaFoldDB" id="A0AAD4SRJ4"/>
<dbReference type="InterPro" id="IPR002885">
    <property type="entry name" value="PPR_rpt"/>
</dbReference>
<dbReference type="PROSITE" id="PS51375">
    <property type="entry name" value="PPR"/>
    <property type="match status" value="4"/>
</dbReference>
<accession>A0AAD4SRJ4</accession>
<feature type="repeat" description="PPR" evidence="2">
    <location>
        <begin position="129"/>
        <end position="163"/>
    </location>
</feature>
<dbReference type="Proteomes" id="UP001202328">
    <property type="component" value="Unassembled WGS sequence"/>
</dbReference>
<dbReference type="GO" id="GO:0009451">
    <property type="term" value="P:RNA modification"/>
    <property type="evidence" value="ECO:0007669"/>
    <property type="project" value="InterPro"/>
</dbReference>
<organism evidence="3 4">
    <name type="scientific">Papaver atlanticum</name>
    <dbReference type="NCBI Taxonomy" id="357466"/>
    <lineage>
        <taxon>Eukaryota</taxon>
        <taxon>Viridiplantae</taxon>
        <taxon>Streptophyta</taxon>
        <taxon>Embryophyta</taxon>
        <taxon>Tracheophyta</taxon>
        <taxon>Spermatophyta</taxon>
        <taxon>Magnoliopsida</taxon>
        <taxon>Ranunculales</taxon>
        <taxon>Papaveraceae</taxon>
        <taxon>Papaveroideae</taxon>
        <taxon>Papaver</taxon>
    </lineage>
</organism>
<comment type="caution">
    <text evidence="3">The sequence shown here is derived from an EMBL/GenBank/DDBJ whole genome shotgun (WGS) entry which is preliminary data.</text>
</comment>
<evidence type="ECO:0000256" key="1">
    <source>
        <dbReference type="ARBA" id="ARBA00022737"/>
    </source>
</evidence>
<evidence type="ECO:0000313" key="4">
    <source>
        <dbReference type="Proteomes" id="UP001202328"/>
    </source>
</evidence>
<dbReference type="InterPro" id="IPR046960">
    <property type="entry name" value="PPR_At4g14850-like_plant"/>
</dbReference>
<feature type="repeat" description="PPR" evidence="2">
    <location>
        <begin position="261"/>
        <end position="291"/>
    </location>
</feature>
<proteinExistence type="predicted"/>
<gene>
    <name evidence="3" type="ORF">MKW98_001075</name>
</gene>
<protein>
    <recommendedName>
        <fullName evidence="5">Pentatricopeptide repeat-containing protein</fullName>
    </recommendedName>
</protein>
<dbReference type="Pfam" id="PF20431">
    <property type="entry name" value="E_motif"/>
    <property type="match status" value="1"/>
</dbReference>
<evidence type="ECO:0000256" key="2">
    <source>
        <dbReference type="PROSITE-ProRule" id="PRU00708"/>
    </source>
</evidence>
<dbReference type="GO" id="GO:0003723">
    <property type="term" value="F:RNA binding"/>
    <property type="evidence" value="ECO:0007669"/>
    <property type="project" value="InterPro"/>
</dbReference>
<dbReference type="SUPFAM" id="SSF48452">
    <property type="entry name" value="TPR-like"/>
    <property type="match status" value="1"/>
</dbReference>